<sequence length="122" mass="15433">LICLFKEIVLNPAITDGAIYWLTKLKSLRRLHLYFLPYVSHRKSMLRHLRLALPRCTVTFPEEDKIGAHNDHYYYCYYYYHHHDNDHYYYYHHHHDNNYYYYQHLRHDKDHYYHHDLHHDNN</sequence>
<name>A0A183VH74_TOXCA</name>
<dbReference type="InterPro" id="IPR032675">
    <property type="entry name" value="LRR_dom_sf"/>
</dbReference>
<reference evidence="2" key="1">
    <citation type="submission" date="2016-06" db="UniProtKB">
        <authorList>
            <consortium name="WormBaseParasite"/>
        </authorList>
    </citation>
    <scope>IDENTIFICATION</scope>
</reference>
<keyword evidence="1" id="KW-1185">Reference proteome</keyword>
<dbReference type="AlphaFoldDB" id="A0A183VH74"/>
<proteinExistence type="predicted"/>
<protein>
    <submittedName>
        <fullName evidence="2">Secreted protein</fullName>
    </submittedName>
</protein>
<accession>A0A183VH74</accession>
<dbReference type="WBParaSite" id="TCNE_0002009801-mRNA-1">
    <property type="protein sequence ID" value="TCNE_0002009801-mRNA-1"/>
    <property type="gene ID" value="TCNE_0002009801"/>
</dbReference>
<organism evidence="1 2">
    <name type="scientific">Toxocara canis</name>
    <name type="common">Canine roundworm</name>
    <dbReference type="NCBI Taxonomy" id="6265"/>
    <lineage>
        <taxon>Eukaryota</taxon>
        <taxon>Metazoa</taxon>
        <taxon>Ecdysozoa</taxon>
        <taxon>Nematoda</taxon>
        <taxon>Chromadorea</taxon>
        <taxon>Rhabditida</taxon>
        <taxon>Spirurina</taxon>
        <taxon>Ascaridomorpha</taxon>
        <taxon>Ascaridoidea</taxon>
        <taxon>Toxocaridae</taxon>
        <taxon>Toxocara</taxon>
    </lineage>
</organism>
<dbReference type="Gene3D" id="3.80.10.10">
    <property type="entry name" value="Ribonuclease Inhibitor"/>
    <property type="match status" value="1"/>
</dbReference>
<dbReference type="Proteomes" id="UP000050794">
    <property type="component" value="Unassembled WGS sequence"/>
</dbReference>
<evidence type="ECO:0000313" key="1">
    <source>
        <dbReference type="Proteomes" id="UP000050794"/>
    </source>
</evidence>
<evidence type="ECO:0000313" key="2">
    <source>
        <dbReference type="WBParaSite" id="TCNE_0002009801-mRNA-1"/>
    </source>
</evidence>